<feature type="domain" description="GH16" evidence="17">
    <location>
        <begin position="24"/>
        <end position="281"/>
    </location>
</feature>
<evidence type="ECO:0000313" key="18">
    <source>
        <dbReference type="EMBL" id="KAL3231430.1"/>
    </source>
</evidence>
<keyword evidence="19" id="KW-1185">Reference proteome</keyword>
<dbReference type="EC" id="3.2.-.-" evidence="14"/>
<evidence type="ECO:0000256" key="8">
    <source>
        <dbReference type="ARBA" id="ARBA00023136"/>
    </source>
</evidence>
<dbReference type="InterPro" id="IPR013320">
    <property type="entry name" value="ConA-like_dom_sf"/>
</dbReference>
<evidence type="ECO:0000256" key="7">
    <source>
        <dbReference type="ARBA" id="ARBA00022801"/>
    </source>
</evidence>
<evidence type="ECO:0000256" key="12">
    <source>
        <dbReference type="ARBA" id="ARBA00023316"/>
    </source>
</evidence>
<evidence type="ECO:0000256" key="13">
    <source>
        <dbReference type="ARBA" id="ARBA00038074"/>
    </source>
</evidence>
<evidence type="ECO:0000256" key="11">
    <source>
        <dbReference type="ARBA" id="ARBA00023295"/>
    </source>
</evidence>
<evidence type="ECO:0000256" key="5">
    <source>
        <dbReference type="ARBA" id="ARBA00022679"/>
    </source>
</evidence>
<keyword evidence="11 18" id="KW-0326">Glycosidase</keyword>
<evidence type="ECO:0000259" key="17">
    <source>
        <dbReference type="PROSITE" id="PS51762"/>
    </source>
</evidence>
<proteinExistence type="inferred from homology"/>
<dbReference type="GO" id="GO:0016798">
    <property type="term" value="F:hydrolase activity, acting on glycosyl bonds"/>
    <property type="evidence" value="ECO:0007669"/>
    <property type="project" value="UniProtKB-KW"/>
</dbReference>
<dbReference type="CDD" id="cd06923">
    <property type="entry name" value="ChtBD1_GH16"/>
    <property type="match status" value="1"/>
</dbReference>
<evidence type="ECO:0000256" key="14">
    <source>
        <dbReference type="PIRNR" id="PIRNR037299"/>
    </source>
</evidence>
<keyword evidence="7 14" id="KW-0378">Hydrolase</keyword>
<keyword evidence="5" id="KW-0808">Transferase</keyword>
<feature type="region of interest" description="Disordered" evidence="15">
    <location>
        <begin position="342"/>
        <end position="371"/>
    </location>
</feature>
<accession>A0ABR4NSM8</accession>
<dbReference type="PIRSF" id="PIRSF037299">
    <property type="entry name" value="Glycosidase_CRH1_prd"/>
    <property type="match status" value="1"/>
</dbReference>
<keyword evidence="12" id="KW-0961">Cell wall biogenesis/degradation</keyword>
<organism evidence="18 19">
    <name type="scientific">Nakaseomyces bracarensis</name>
    <dbReference type="NCBI Taxonomy" id="273131"/>
    <lineage>
        <taxon>Eukaryota</taxon>
        <taxon>Fungi</taxon>
        <taxon>Dikarya</taxon>
        <taxon>Ascomycota</taxon>
        <taxon>Saccharomycotina</taxon>
        <taxon>Saccharomycetes</taxon>
        <taxon>Saccharomycetales</taxon>
        <taxon>Saccharomycetaceae</taxon>
        <taxon>Nakaseomyces</taxon>
    </lineage>
</organism>
<reference evidence="18 19" key="1">
    <citation type="submission" date="2024-05" db="EMBL/GenBank/DDBJ databases">
        <title>Long read based assembly of the Candida bracarensis genome reveals expanded adhesin content.</title>
        <authorList>
            <person name="Marcet-Houben M."/>
            <person name="Ksiezopolska E."/>
            <person name="Gabaldon T."/>
        </authorList>
    </citation>
    <scope>NUCLEOTIDE SEQUENCE [LARGE SCALE GENOMIC DNA]</scope>
    <source>
        <strain evidence="18 19">CBM6</strain>
    </source>
</reference>
<dbReference type="InterPro" id="IPR050546">
    <property type="entry name" value="Glycosyl_Hydrlase_16"/>
</dbReference>
<evidence type="ECO:0000256" key="1">
    <source>
        <dbReference type="ARBA" id="ARBA00000822"/>
    </source>
</evidence>
<evidence type="ECO:0000256" key="2">
    <source>
        <dbReference type="ARBA" id="ARBA00004589"/>
    </source>
</evidence>
<gene>
    <name evidence="18" type="ORF">RNJ44_00465</name>
</gene>
<comment type="similarity">
    <text evidence="13">Belongs to the glycosyl hydrolase 16 family. CRH1 subfamily.</text>
</comment>
<evidence type="ECO:0000256" key="6">
    <source>
        <dbReference type="ARBA" id="ARBA00022729"/>
    </source>
</evidence>
<keyword evidence="3" id="KW-0336">GPI-anchor</keyword>
<feature type="signal peptide" evidence="16">
    <location>
        <begin position="1"/>
        <end position="20"/>
    </location>
</feature>
<dbReference type="PANTHER" id="PTHR10963:SF22">
    <property type="entry name" value="GLYCOSIDASE CRH2-RELATED"/>
    <property type="match status" value="1"/>
</dbReference>
<dbReference type="PANTHER" id="PTHR10963">
    <property type="entry name" value="GLYCOSYL HYDROLASE-RELATED"/>
    <property type="match status" value="1"/>
</dbReference>
<evidence type="ECO:0000256" key="9">
    <source>
        <dbReference type="ARBA" id="ARBA00023180"/>
    </source>
</evidence>
<dbReference type="PROSITE" id="PS51762">
    <property type="entry name" value="GH16_2"/>
    <property type="match status" value="1"/>
</dbReference>
<feature type="region of interest" description="Disordered" evidence="15">
    <location>
        <begin position="415"/>
        <end position="450"/>
    </location>
</feature>
<feature type="compositionally biased region" description="Low complexity" evidence="15">
    <location>
        <begin position="415"/>
        <end position="440"/>
    </location>
</feature>
<evidence type="ECO:0000256" key="15">
    <source>
        <dbReference type="SAM" id="MobiDB-lite"/>
    </source>
</evidence>
<protein>
    <recommendedName>
        <fullName evidence="14">Crh-like protein</fullName>
        <ecNumber evidence="14">3.2.-.-</ecNumber>
    </recommendedName>
</protein>
<keyword evidence="6 16" id="KW-0732">Signal</keyword>
<dbReference type="Gene3D" id="2.60.120.200">
    <property type="match status" value="1"/>
</dbReference>
<keyword evidence="4" id="KW-0328">Glycosyltransferase</keyword>
<evidence type="ECO:0000256" key="10">
    <source>
        <dbReference type="ARBA" id="ARBA00023288"/>
    </source>
</evidence>
<dbReference type="Pfam" id="PF00722">
    <property type="entry name" value="Glyco_hydro_16"/>
    <property type="match status" value="1"/>
</dbReference>
<sequence length="467" mass="50097">MIYQLLAAITIFAQVLRVQALDEPIYCNATSQCPEEYPCCSSFGQCGTGQYCVNSCNPRYSFTVDSCIAMPICKDMNTKFNNNYTSKVLDANTYLGNASAGDWTYSGYLIDYPDEESIILAMPKNSGGSVLSSTRYMWYGKMSAKLKTSHLGGVVTAFIMFSDVQDEVDFEFVGADLGTVQTNYYFQGILNYTNSANLTASDTFENFHTYEVDWHPDYITWSVDGVVGRTLYKNATYNDTTGEYQFPQTPAKVQLSLWPGGNATNAPGTIAWAGGAINWDAPDIQDPGYYYMVLQEANITCYDPPSGATINGSKSYVYTNKDNFTEDSVVISDKDYVLDNSGANGADLNKGKVSSSSMASSSTQSSSSMASSASSFHNTSSSFSNSTSMSSTSSYSNSSSSISDSSISSVDLTSITSGKTSSTGSSESSSRSSSRRSSSSNQGTNGASSASITSFGSILAFVLTLLV</sequence>
<feature type="chain" id="PRO_5046303323" description="Crh-like protein" evidence="16">
    <location>
        <begin position="21"/>
        <end position="467"/>
    </location>
</feature>
<evidence type="ECO:0000256" key="3">
    <source>
        <dbReference type="ARBA" id="ARBA00022622"/>
    </source>
</evidence>
<keyword evidence="9" id="KW-0325">Glycoprotein</keyword>
<dbReference type="SUPFAM" id="SSF49899">
    <property type="entry name" value="Concanavalin A-like lectins/glucanases"/>
    <property type="match status" value="1"/>
</dbReference>
<comment type="catalytic activity">
    <reaction evidence="1">
        <text>Random endo-hydrolysis of N-acetyl-beta-D-glucosaminide (1-&gt;4)-beta-linkages in chitin and chitodextrins.</text>
        <dbReference type="EC" id="3.2.1.14"/>
    </reaction>
</comment>
<dbReference type="InterPro" id="IPR017168">
    <property type="entry name" value="CHR-like"/>
</dbReference>
<evidence type="ECO:0000256" key="4">
    <source>
        <dbReference type="ARBA" id="ARBA00022676"/>
    </source>
</evidence>
<keyword evidence="10" id="KW-0449">Lipoprotein</keyword>
<name>A0ABR4NSM8_9SACH</name>
<feature type="compositionally biased region" description="Polar residues" evidence="15">
    <location>
        <begin position="441"/>
        <end position="450"/>
    </location>
</feature>
<keyword evidence="8 14" id="KW-0472">Membrane</keyword>
<dbReference type="EMBL" id="JBEVYD010000007">
    <property type="protein sequence ID" value="KAL3231430.1"/>
    <property type="molecule type" value="Genomic_DNA"/>
</dbReference>
<evidence type="ECO:0000256" key="16">
    <source>
        <dbReference type="SAM" id="SignalP"/>
    </source>
</evidence>
<comment type="subcellular location">
    <subcellularLocation>
        <location evidence="2">Membrane</location>
        <topology evidence="2">Lipid-anchor</topology>
        <topology evidence="2">GPI-anchor</topology>
    </subcellularLocation>
</comment>
<comment type="caution">
    <text evidence="18">The sequence shown here is derived from an EMBL/GenBank/DDBJ whole genome shotgun (WGS) entry which is preliminary data.</text>
</comment>
<dbReference type="CDD" id="cd02183">
    <property type="entry name" value="GH16_fungal_CRH1_transglycosylase"/>
    <property type="match status" value="1"/>
</dbReference>
<feature type="compositionally biased region" description="Low complexity" evidence="15">
    <location>
        <begin position="354"/>
        <end position="371"/>
    </location>
</feature>
<dbReference type="Proteomes" id="UP001623330">
    <property type="component" value="Unassembled WGS sequence"/>
</dbReference>
<evidence type="ECO:0000313" key="19">
    <source>
        <dbReference type="Proteomes" id="UP001623330"/>
    </source>
</evidence>
<dbReference type="InterPro" id="IPR000757">
    <property type="entry name" value="Beta-glucanase-like"/>
</dbReference>